<sequence length="171" mass="18855">MLIRNETPFAAMGFGQLHRDGTPMAVLCVRAGYGLDPDGSLHLAEDQAIVLNDVYEGDPLRTPLLRVGDLIPYKPAADVTLLGAAHAPNGRATRRWEVALAIGDHGVRLRVHGPRSWEPALAFHADLEARDRGVGHARPARLPLRVGRPVCRRSRRRRRRPQPPRPRASAS</sequence>
<reference evidence="4" key="2">
    <citation type="submission" date="2015-01" db="EMBL/GenBank/DDBJ databases">
        <title>Complete genome sequence of Methylobacterium aquaticum strain 22A.</title>
        <authorList>
            <person name="Tani A."/>
            <person name="Ogura Y."/>
            <person name="Hayashi T."/>
        </authorList>
    </citation>
    <scope>NUCLEOTIDE SEQUENCE [LARGE SCALE GENOMIC DNA]</scope>
    <source>
        <strain evidence="4">MA-22A</strain>
        <plasmid evidence="4">Plasmid pMaq22A_1p DNA</plasmid>
    </source>
</reference>
<keyword evidence="3" id="KW-0614">Plasmid</keyword>
<feature type="domain" description="DUF2169" evidence="2">
    <location>
        <begin position="21"/>
        <end position="122"/>
    </location>
</feature>
<protein>
    <recommendedName>
        <fullName evidence="2">DUF2169 domain-containing protein</fullName>
    </recommendedName>
</protein>
<dbReference type="Pfam" id="PF09937">
    <property type="entry name" value="DUF2169"/>
    <property type="match status" value="1"/>
</dbReference>
<proteinExistence type="predicted"/>
<geneLocation type="plasmid" evidence="4">
    <name>pMaq22A_1p DNA</name>
</geneLocation>
<dbReference type="AlphaFoldDB" id="A0A0C6FRQ0"/>
<gene>
    <name evidence="3" type="ORF">Maq22A_1p37680</name>
</gene>
<evidence type="ECO:0000256" key="1">
    <source>
        <dbReference type="SAM" id="MobiDB-lite"/>
    </source>
</evidence>
<evidence type="ECO:0000313" key="4">
    <source>
        <dbReference type="Proteomes" id="UP000061432"/>
    </source>
</evidence>
<dbReference type="OrthoDB" id="237820at2"/>
<evidence type="ECO:0000313" key="3">
    <source>
        <dbReference type="EMBL" id="BAQ49712.1"/>
    </source>
</evidence>
<accession>A0A0C6FRQ0</accession>
<dbReference type="PATRIC" id="fig|270351.10.peg.6812"/>
<dbReference type="EMBL" id="AP014705">
    <property type="protein sequence ID" value="BAQ49712.1"/>
    <property type="molecule type" value="Genomic_DNA"/>
</dbReference>
<organism evidence="3 4">
    <name type="scientific">Methylobacterium aquaticum</name>
    <dbReference type="NCBI Taxonomy" id="270351"/>
    <lineage>
        <taxon>Bacteria</taxon>
        <taxon>Pseudomonadati</taxon>
        <taxon>Pseudomonadota</taxon>
        <taxon>Alphaproteobacteria</taxon>
        <taxon>Hyphomicrobiales</taxon>
        <taxon>Methylobacteriaceae</taxon>
        <taxon>Methylobacterium</taxon>
    </lineage>
</organism>
<dbReference type="InterPro" id="IPR018683">
    <property type="entry name" value="DUF2169"/>
</dbReference>
<reference evidence="3 4" key="1">
    <citation type="journal article" date="2015" name="Genome Announc.">
        <title>Complete Genome Sequence of Methylobacterium aquaticum Strain 22A, Isolated from Racomitrium japonicum Moss.</title>
        <authorList>
            <person name="Tani A."/>
            <person name="Ogura Y."/>
            <person name="Hayashi T."/>
            <person name="Kimbara K."/>
        </authorList>
    </citation>
    <scope>NUCLEOTIDE SEQUENCE [LARGE SCALE GENOMIC DNA]</scope>
    <source>
        <strain evidence="3 4">MA-22A</strain>
        <plasmid evidence="4">Plasmid pMaq22A_1p DNA</plasmid>
    </source>
</reference>
<dbReference type="KEGG" id="maqu:Maq22A_1p37680"/>
<feature type="region of interest" description="Disordered" evidence="1">
    <location>
        <begin position="138"/>
        <end position="171"/>
    </location>
</feature>
<dbReference type="Proteomes" id="UP000061432">
    <property type="component" value="Plasmid pMaq22A_1p"/>
</dbReference>
<name>A0A0C6FRQ0_9HYPH</name>
<feature type="compositionally biased region" description="Basic residues" evidence="1">
    <location>
        <begin position="150"/>
        <end position="162"/>
    </location>
</feature>
<evidence type="ECO:0000259" key="2">
    <source>
        <dbReference type="Pfam" id="PF09937"/>
    </source>
</evidence>